<evidence type="ECO:0000256" key="2">
    <source>
        <dbReference type="ARBA" id="ARBA00022448"/>
    </source>
</evidence>
<dbReference type="GO" id="GO:0045333">
    <property type="term" value="P:cellular respiration"/>
    <property type="evidence" value="ECO:0007669"/>
    <property type="project" value="UniProtKB-ARBA"/>
</dbReference>
<keyword evidence="4 15" id="KW-0500">Molybdenum</keyword>
<dbReference type="RefSeq" id="WP_043250857.1">
    <property type="nucleotide sequence ID" value="NZ_HG322950.1"/>
</dbReference>
<feature type="binding site" evidence="15">
    <location>
        <position position="485"/>
    </location>
    <ligand>
        <name>Mo-bis(molybdopterin guanine dinucleotide)</name>
        <dbReference type="ChEBI" id="CHEBI:60539"/>
    </ligand>
</feature>
<dbReference type="GO" id="GO:0009055">
    <property type="term" value="F:electron transfer activity"/>
    <property type="evidence" value="ECO:0007669"/>
    <property type="project" value="UniProtKB-UniRule"/>
</dbReference>
<dbReference type="GO" id="GO:0043546">
    <property type="term" value="F:molybdopterin cofactor binding"/>
    <property type="evidence" value="ECO:0007669"/>
    <property type="project" value="InterPro"/>
</dbReference>
<evidence type="ECO:0000256" key="7">
    <source>
        <dbReference type="ARBA" id="ARBA00022764"/>
    </source>
</evidence>
<reference evidence="18 19" key="2">
    <citation type="submission" date="2014-05" db="EMBL/GenBank/DDBJ databases">
        <title>Genome sequence of the 3-chlorobenzoate degrading bacterium Pseudomonas knackmussii B13 shows multiple evidence for horizontal gene transfer.</title>
        <authorList>
            <person name="Miyazaki R."/>
            <person name="Bertelli C."/>
            <person name="Falquet L."/>
            <person name="Robinson-Rechavi M."/>
            <person name="Gharib W."/>
            <person name="Roy S."/>
            <person name="Van der Meer J.R."/>
        </authorList>
    </citation>
    <scope>NUCLEOTIDE SEQUENCE [LARGE SCALE GENOMIC DNA]</scope>
    <source>
        <strain evidence="18 19">B13</strain>
    </source>
</reference>
<comment type="catalytic activity">
    <reaction evidence="13 15">
        <text>2 Fe(II)-[cytochrome] + nitrate + 2 H(+) = 2 Fe(III)-[cytochrome] + nitrite + H2O</text>
        <dbReference type="Rhea" id="RHEA:12909"/>
        <dbReference type="Rhea" id="RHEA-COMP:11777"/>
        <dbReference type="Rhea" id="RHEA-COMP:11778"/>
        <dbReference type="ChEBI" id="CHEBI:15377"/>
        <dbReference type="ChEBI" id="CHEBI:15378"/>
        <dbReference type="ChEBI" id="CHEBI:16301"/>
        <dbReference type="ChEBI" id="CHEBI:17632"/>
        <dbReference type="ChEBI" id="CHEBI:29033"/>
        <dbReference type="ChEBI" id="CHEBI:29034"/>
        <dbReference type="EC" id="1.9.6.1"/>
    </reaction>
</comment>
<evidence type="ECO:0000313" key="19">
    <source>
        <dbReference type="Proteomes" id="UP000025241"/>
    </source>
</evidence>
<feature type="binding site" evidence="15">
    <location>
        <position position="181"/>
    </location>
    <ligand>
        <name>Mo-bis(molybdopterin guanine dinucleotide)</name>
        <dbReference type="ChEBI" id="CHEBI:60539"/>
    </ligand>
</feature>
<dbReference type="InterPro" id="IPR027467">
    <property type="entry name" value="MopterinOxRdtase_cofactor_BS"/>
</dbReference>
<dbReference type="InterPro" id="IPR006963">
    <property type="entry name" value="Mopterin_OxRdtase_4Fe-4S_dom"/>
</dbReference>
<keyword evidence="5 15" id="KW-0479">Metal-binding</keyword>
<feature type="binding site" evidence="15">
    <location>
        <position position="375"/>
    </location>
    <ligand>
        <name>Mo-bis(molybdopterin guanine dinucleotide)</name>
        <dbReference type="ChEBI" id="CHEBI:60539"/>
    </ligand>
</feature>
<dbReference type="Gene3D" id="3.40.228.10">
    <property type="entry name" value="Dimethylsulfoxide Reductase, domain 2"/>
    <property type="match status" value="1"/>
</dbReference>
<keyword evidence="11 15" id="KW-0411">Iron-sulfur</keyword>
<dbReference type="Proteomes" id="UP000025241">
    <property type="component" value="Chromosome I"/>
</dbReference>
<dbReference type="GO" id="GO:0016020">
    <property type="term" value="C:membrane"/>
    <property type="evidence" value="ECO:0007669"/>
    <property type="project" value="TreeGrafter"/>
</dbReference>
<dbReference type="PANTHER" id="PTHR43105:SF11">
    <property type="entry name" value="PERIPLASMIC NITRATE REDUCTASE"/>
    <property type="match status" value="1"/>
</dbReference>
<keyword evidence="3 15" id="KW-0004">4Fe-4S</keyword>
<dbReference type="GO" id="GO:0051539">
    <property type="term" value="F:4 iron, 4 sulfur cluster binding"/>
    <property type="evidence" value="ECO:0007669"/>
    <property type="project" value="UniProtKB-KW"/>
</dbReference>
<dbReference type="Gene3D" id="3.40.50.740">
    <property type="match status" value="1"/>
</dbReference>
<dbReference type="PANTHER" id="PTHR43105">
    <property type="entry name" value="RESPIRATORY NITRATE REDUCTASE"/>
    <property type="match status" value="1"/>
</dbReference>
<accession>A0A024HFA2</accession>
<feature type="binding site" evidence="15">
    <location>
        <position position="805"/>
    </location>
    <ligand>
        <name>Mo-bis(molybdopterin guanine dinucleotide)</name>
        <dbReference type="ChEBI" id="CHEBI:60539"/>
    </ligand>
</feature>
<dbReference type="InterPro" id="IPR006311">
    <property type="entry name" value="TAT_signal"/>
</dbReference>
<evidence type="ECO:0000256" key="1">
    <source>
        <dbReference type="ARBA" id="ARBA00008747"/>
    </source>
</evidence>
<protein>
    <recommendedName>
        <fullName evidence="15">Periplasmic nitrate reductase</fullName>
        <ecNumber evidence="15">1.9.6.1</ecNumber>
    </recommendedName>
</protein>
<feature type="binding site" evidence="15">
    <location>
        <position position="51"/>
    </location>
    <ligand>
        <name>[4Fe-4S] cluster</name>
        <dbReference type="ChEBI" id="CHEBI:49883"/>
    </ligand>
</feature>
<dbReference type="InterPro" id="IPR006656">
    <property type="entry name" value="Mopterin_OxRdtase"/>
</dbReference>
<dbReference type="KEGG" id="pkc:PKB_1770"/>
<comment type="function">
    <text evidence="14 15">Catalytic subunit of the periplasmic nitrate reductase complex NapAB. Receives electrons from NapB and catalyzes the reduction of nitrate to nitrite.</text>
</comment>
<dbReference type="NCBIfam" id="TIGR01706">
    <property type="entry name" value="NAPA"/>
    <property type="match status" value="1"/>
</dbReference>
<feature type="binding site" evidence="15">
    <location>
        <begin position="245"/>
        <end position="249"/>
    </location>
    <ligand>
        <name>Mo-bis(molybdopterin guanine dinucleotide)</name>
        <dbReference type="ChEBI" id="CHEBI:60539"/>
    </ligand>
</feature>
<dbReference type="FunFam" id="2.40.40.20:FF:000005">
    <property type="entry name" value="Periplasmic nitrate reductase"/>
    <property type="match status" value="1"/>
</dbReference>
<dbReference type="PROSITE" id="PS51669">
    <property type="entry name" value="4FE4S_MOW_BIS_MGD"/>
    <property type="match status" value="1"/>
</dbReference>
<evidence type="ECO:0000313" key="18">
    <source>
        <dbReference type="EMBL" id="CDF83128.1"/>
    </source>
</evidence>
<proteinExistence type="inferred from homology"/>
<dbReference type="InterPro" id="IPR009010">
    <property type="entry name" value="Asp_de-COase-like_dom_sf"/>
</dbReference>
<evidence type="ECO:0000256" key="11">
    <source>
        <dbReference type="ARBA" id="ARBA00023014"/>
    </source>
</evidence>
<dbReference type="SUPFAM" id="SSF53706">
    <property type="entry name" value="Formate dehydrogenase/DMSO reductase, domains 1-3"/>
    <property type="match status" value="1"/>
</dbReference>
<feature type="binding site" evidence="15">
    <location>
        <position position="83"/>
    </location>
    <ligand>
        <name>[4Fe-4S] cluster</name>
        <dbReference type="ChEBI" id="CHEBI:49883"/>
    </ligand>
</feature>
<feature type="binding site" evidence="15">
    <location>
        <position position="55"/>
    </location>
    <ligand>
        <name>[4Fe-4S] cluster</name>
        <dbReference type="ChEBI" id="CHEBI:49883"/>
    </ligand>
</feature>
<feature type="binding site" evidence="15">
    <location>
        <begin position="264"/>
        <end position="266"/>
    </location>
    <ligand>
        <name>Mo-bis(molybdopterin guanine dinucleotide)</name>
        <dbReference type="ChEBI" id="CHEBI:60539"/>
    </ligand>
</feature>
<dbReference type="SUPFAM" id="SSF50692">
    <property type="entry name" value="ADC-like"/>
    <property type="match status" value="1"/>
</dbReference>
<dbReference type="InterPro" id="IPR050123">
    <property type="entry name" value="Prok_molybdopt-oxidoreductase"/>
</dbReference>
<dbReference type="Pfam" id="PF00384">
    <property type="entry name" value="Molybdopterin"/>
    <property type="match status" value="1"/>
</dbReference>
<feature type="binding site" evidence="15">
    <location>
        <position position="822"/>
    </location>
    <ligand>
        <name>Mo-bis(molybdopterin guanine dinucleotide)</name>
        <dbReference type="ChEBI" id="CHEBI:60539"/>
    </ligand>
</feature>
<dbReference type="AlphaFoldDB" id="A0A024HFA2"/>
<name>A0A024HFA2_PSEKB</name>
<dbReference type="STRING" id="1301098.PKB_1770"/>
<dbReference type="PROSITE" id="PS51318">
    <property type="entry name" value="TAT"/>
    <property type="match status" value="1"/>
</dbReference>
<reference evidence="18 19" key="1">
    <citation type="submission" date="2013-03" db="EMBL/GenBank/DDBJ databases">
        <authorList>
            <person name="Linke B."/>
        </authorList>
    </citation>
    <scope>NUCLEOTIDE SEQUENCE [LARGE SCALE GENOMIC DNA]</scope>
    <source>
        <strain evidence="18 19">B13</strain>
    </source>
</reference>
<evidence type="ECO:0000256" key="14">
    <source>
        <dbReference type="ARBA" id="ARBA00055000"/>
    </source>
</evidence>
<dbReference type="HOGENOM" id="CLU_000422_13_4_6"/>
<evidence type="ECO:0000256" key="8">
    <source>
        <dbReference type="ARBA" id="ARBA00022982"/>
    </source>
</evidence>
<keyword evidence="19" id="KW-1185">Reference proteome</keyword>
<dbReference type="Pfam" id="PF01568">
    <property type="entry name" value="Molydop_binding"/>
    <property type="match status" value="1"/>
</dbReference>
<dbReference type="Gene3D" id="3.30.200.210">
    <property type="match status" value="1"/>
</dbReference>
<feature type="binding site" evidence="15">
    <location>
        <position position="534"/>
    </location>
    <ligand>
        <name>Mo-bis(molybdopterin guanine dinucleotide)</name>
        <dbReference type="ChEBI" id="CHEBI:60539"/>
    </ligand>
</feature>
<comment type="cofactor">
    <cofactor evidence="15">
        <name>Mo-bis(molybdopterin guanine dinucleotide)</name>
        <dbReference type="ChEBI" id="CHEBI:60539"/>
    </cofactor>
    <text evidence="15">Binds 1 molybdenum-bis(molybdopterin guanine dinucleotide) (Mo-bis-MGD) cofactor per subunit.</text>
</comment>
<feature type="binding site" evidence="15">
    <location>
        <position position="152"/>
    </location>
    <ligand>
        <name>Mo-bis(molybdopterin guanine dinucleotide)</name>
        <dbReference type="ChEBI" id="CHEBI:60539"/>
    </ligand>
</feature>
<feature type="binding site" evidence="15">
    <location>
        <begin position="511"/>
        <end position="512"/>
    </location>
    <ligand>
        <name>Mo-bis(molybdopterin guanine dinucleotide)</name>
        <dbReference type="ChEBI" id="CHEBI:60539"/>
    </ligand>
</feature>
<dbReference type="InterPro" id="IPR006657">
    <property type="entry name" value="MoPterin_dinucl-bd_dom"/>
</dbReference>
<evidence type="ECO:0000259" key="17">
    <source>
        <dbReference type="PROSITE" id="PS51669"/>
    </source>
</evidence>
<evidence type="ECO:0000256" key="16">
    <source>
        <dbReference type="SAM" id="SignalP"/>
    </source>
</evidence>
<dbReference type="GO" id="GO:0005506">
    <property type="term" value="F:iron ion binding"/>
    <property type="evidence" value="ECO:0007669"/>
    <property type="project" value="UniProtKB-UniRule"/>
</dbReference>
<organism evidence="18 19">
    <name type="scientific">Pseudomonas knackmussii (strain DSM 6978 / CCUG 54928 / LMG 23759 / B13)</name>
    <dbReference type="NCBI Taxonomy" id="1301098"/>
    <lineage>
        <taxon>Bacteria</taxon>
        <taxon>Pseudomonadati</taxon>
        <taxon>Pseudomonadota</taxon>
        <taxon>Gammaproteobacteria</taxon>
        <taxon>Pseudomonadales</taxon>
        <taxon>Pseudomonadaceae</taxon>
        <taxon>Pseudomonas</taxon>
    </lineage>
</organism>
<dbReference type="PROSITE" id="PS00551">
    <property type="entry name" value="MOLYBDOPTERIN_PROK_1"/>
    <property type="match status" value="1"/>
</dbReference>
<dbReference type="Gene3D" id="2.40.40.20">
    <property type="match status" value="1"/>
</dbReference>
<dbReference type="PATRIC" id="fig|1301098.3.peg.1764"/>
<sequence length="834" mass="93087">MNLTRRQFAKANAAAMAAAAAGLPILSSASNLVTEADMTTLDWNKAPCRFCGTGCSVMVATRDGKVVATHGDIKAEVNRGINCVKGYFLSKIMYGSDRLTRPLLRMKDGKYDKQGEFQPISWDAAFDIMAEKFKAALKAKGPTSVGMFGSGQWTVWEGYAANKLFKAGLRSNNIDPNARHCMASAVMGFMRSFGMDEPMGCYDDFEATDAFVLWGSNMAEMHPVLWSRVTDRRLSAPHVKVAVLSTFEHRSFDLADIPMVFTPQTDLHILNYIANHIIQSGAVNRDFVSQHVRFAKGVDDIGYGLRPDEPMEKKAQNAAKANTWSDIDFDAFAAFVKPYTLERTAKESGVPAERLKALAELYADPKRKVVSFWTMGFNQHTRGVWANNLIYNIHLLTGKISEPGNSPFSLTGQPSACGTAREVGTFAHRLPADLVVTNPKHRETAEKIWKVPAGTIQEKVGFHAVEQSRKLKDGVLNVYWTQVCNNMQAGPNVMQEVLPGWRNPENFVIVSDVYPTVSAQAADLILPSAMWVEKEGAYGNAERRTQFWHQLVSAPGEAKSDLWQLVEFSKRFTTDEVWPADLLAKAPELKGKTLYEVLFRNGQVDAFGAEQVAKGYANDEAKAFGFYLQKGLFEEYARFGRGHGHDLAPFDAYHEARGLRWPVVDGKETLWRYREGLDPYVAKGSGVQFYGYPDKKAIIFALPYEPPAEAPDADYPFWLCTGRVLEHWHTGSMTQRVPELYKAVPDALVYMHPDDATKLKLRRGSEVKVISRRGEIRARIETRGRNKPPQGLVFVPFFDANKLINKVTLDATDPISKQTDYKKCAVRIELVSLA</sequence>
<evidence type="ECO:0000256" key="6">
    <source>
        <dbReference type="ARBA" id="ARBA00022729"/>
    </source>
</evidence>
<dbReference type="GO" id="GO:0030151">
    <property type="term" value="F:molybdenum ion binding"/>
    <property type="evidence" value="ECO:0007669"/>
    <property type="project" value="InterPro"/>
</dbReference>
<dbReference type="InterPro" id="IPR041957">
    <property type="entry name" value="CT_Nitrate-R-NapA-like"/>
</dbReference>
<dbReference type="Pfam" id="PF04879">
    <property type="entry name" value="Molybdop_Fe4S4"/>
    <property type="match status" value="1"/>
</dbReference>
<evidence type="ECO:0000256" key="5">
    <source>
        <dbReference type="ARBA" id="ARBA00022723"/>
    </source>
</evidence>
<evidence type="ECO:0000256" key="9">
    <source>
        <dbReference type="ARBA" id="ARBA00023002"/>
    </source>
</evidence>
<dbReference type="GO" id="GO:0006777">
    <property type="term" value="P:Mo-molybdopterin cofactor biosynthetic process"/>
    <property type="evidence" value="ECO:0007669"/>
    <property type="project" value="UniProtKB-UniRule"/>
</dbReference>
<dbReference type="CDD" id="cd02754">
    <property type="entry name" value="MopB_Nitrate-R-NapA-like"/>
    <property type="match status" value="1"/>
</dbReference>
<feature type="binding site" evidence="15">
    <location>
        <position position="177"/>
    </location>
    <ligand>
        <name>Mo-bis(molybdopterin guanine dinucleotide)</name>
        <dbReference type="ChEBI" id="CHEBI:60539"/>
    </ligand>
</feature>
<keyword evidence="6 15" id="KW-0732">Signal</keyword>
<comment type="subcellular location">
    <subcellularLocation>
        <location evidence="15">Periplasm</location>
    </subcellularLocation>
</comment>
<evidence type="ECO:0000256" key="4">
    <source>
        <dbReference type="ARBA" id="ARBA00022505"/>
    </source>
</evidence>
<feature type="domain" description="4Fe-4S Mo/W bis-MGD-type" evidence="17">
    <location>
        <begin position="41"/>
        <end position="97"/>
    </location>
</feature>
<evidence type="ECO:0000256" key="10">
    <source>
        <dbReference type="ARBA" id="ARBA00023004"/>
    </source>
</evidence>
<dbReference type="eggNOG" id="COG0243">
    <property type="taxonomic scope" value="Bacteria"/>
</dbReference>
<gene>
    <name evidence="15 18" type="primary">napA</name>
    <name evidence="18" type="ORF">PKB_1770</name>
</gene>
<feature type="binding site" evidence="15">
    <location>
        <begin position="721"/>
        <end position="730"/>
    </location>
    <ligand>
        <name>Mo-bis(molybdopterin guanine dinucleotide)</name>
        <dbReference type="ChEBI" id="CHEBI:60539"/>
    </ligand>
</feature>
<dbReference type="InterPro" id="IPR010051">
    <property type="entry name" value="Periplasm_NO3_reductase_lsu"/>
</dbReference>
<dbReference type="GO" id="GO:0050140">
    <property type="term" value="F:nitrate reductase (cytochrome) activity"/>
    <property type="evidence" value="ECO:0007669"/>
    <property type="project" value="UniProtKB-EC"/>
</dbReference>
<feature type="binding site" evidence="15">
    <location>
        <begin position="214"/>
        <end position="221"/>
    </location>
    <ligand>
        <name>Mo-bis(molybdopterin guanine dinucleotide)</name>
        <dbReference type="ChEBI" id="CHEBI:60539"/>
    </ligand>
</feature>
<keyword evidence="12 15" id="KW-0534">Nitrate assimilation</keyword>
<dbReference type="GO" id="GO:0042597">
    <property type="term" value="C:periplasmic space"/>
    <property type="evidence" value="ECO:0007669"/>
    <property type="project" value="UniProtKB-SubCell"/>
</dbReference>
<evidence type="ECO:0000256" key="15">
    <source>
        <dbReference type="HAMAP-Rule" id="MF_01630"/>
    </source>
</evidence>
<feature type="binding site" evidence="15">
    <location>
        <position position="85"/>
    </location>
    <ligand>
        <name>Mo-bis(molybdopterin guanine dinucleotide)</name>
        <dbReference type="ChEBI" id="CHEBI:60539"/>
    </ligand>
</feature>
<dbReference type="OrthoDB" id="9810782at2"/>
<keyword evidence="10 15" id="KW-0408">Iron</keyword>
<evidence type="ECO:0000256" key="3">
    <source>
        <dbReference type="ARBA" id="ARBA00022485"/>
    </source>
</evidence>
<evidence type="ECO:0000256" key="12">
    <source>
        <dbReference type="ARBA" id="ARBA00023063"/>
    </source>
</evidence>
<keyword evidence="9 15" id="KW-0560">Oxidoreductase</keyword>
<dbReference type="EC" id="1.9.6.1" evidence="15"/>
<feature type="chain" id="PRO_5008816133" description="Periplasmic nitrate reductase" evidence="16">
    <location>
        <begin position="30"/>
        <end position="834"/>
    </location>
</feature>
<dbReference type="HAMAP" id="MF_01630">
    <property type="entry name" value="Nitrate_reduct_NapA"/>
    <property type="match status" value="1"/>
</dbReference>
<keyword evidence="2 15" id="KW-0813">Transport</keyword>
<feature type="binding site" evidence="15">
    <location>
        <position position="48"/>
    </location>
    <ligand>
        <name>[4Fe-4S] cluster</name>
        <dbReference type="ChEBI" id="CHEBI:49883"/>
    </ligand>
</feature>
<feature type="binding site" evidence="15">
    <location>
        <position position="797"/>
    </location>
    <ligand>
        <name>substrate</name>
    </ligand>
</feature>
<keyword evidence="8 15" id="KW-0249">Electron transport</keyword>
<dbReference type="GO" id="GO:0009325">
    <property type="term" value="C:nitrate reductase complex"/>
    <property type="evidence" value="ECO:0007669"/>
    <property type="project" value="TreeGrafter"/>
</dbReference>
<dbReference type="NCBIfam" id="NF010055">
    <property type="entry name" value="PRK13532.1"/>
    <property type="match status" value="1"/>
</dbReference>
<dbReference type="SMART" id="SM00926">
    <property type="entry name" value="Molybdop_Fe4S4"/>
    <property type="match status" value="1"/>
</dbReference>
<comment type="PTM">
    <text evidence="15">Predicted to be exported by the Tat system. The position of the signal peptide cleavage has not been experimentally proven.</text>
</comment>
<feature type="binding site" evidence="15">
    <location>
        <position position="379"/>
    </location>
    <ligand>
        <name>Mo-bis(molybdopterin guanine dinucleotide)</name>
        <dbReference type="ChEBI" id="CHEBI:60539"/>
    </ligand>
</feature>
<feature type="signal peptide" evidence="16">
    <location>
        <begin position="1"/>
        <end position="29"/>
    </location>
</feature>
<keyword evidence="7 15" id="KW-0574">Periplasm</keyword>
<comment type="cofactor">
    <cofactor evidence="15">
        <name>[4Fe-4S] cluster</name>
        <dbReference type="ChEBI" id="CHEBI:49883"/>
    </cofactor>
    <text evidence="15">Binds 1 [4Fe-4S] cluster.</text>
</comment>
<comment type="similarity">
    <text evidence="1 15">Belongs to the prokaryotic molybdopterin-containing oxidoreductase family. NasA/NapA/NarB subfamily.</text>
</comment>
<evidence type="ECO:0000256" key="13">
    <source>
        <dbReference type="ARBA" id="ARBA00052176"/>
    </source>
</evidence>
<dbReference type="CDD" id="cd02791">
    <property type="entry name" value="MopB_CT_Nitrate-R-NapA-like"/>
    <property type="match status" value="1"/>
</dbReference>
<feature type="binding site" evidence="15">
    <location>
        <position position="561"/>
    </location>
    <ligand>
        <name>Mo-bis(molybdopterin guanine dinucleotide)</name>
        <dbReference type="ChEBI" id="CHEBI:60539"/>
    </ligand>
</feature>
<dbReference type="GO" id="GO:0042128">
    <property type="term" value="P:nitrate assimilation"/>
    <property type="evidence" value="ECO:0007669"/>
    <property type="project" value="UniProtKB-UniRule"/>
</dbReference>
<dbReference type="EMBL" id="HG322950">
    <property type="protein sequence ID" value="CDF83128.1"/>
    <property type="molecule type" value="Genomic_DNA"/>
</dbReference>
<comment type="subunit">
    <text evidence="15">Component of the periplasmic nitrate reductase NapAB complex composed of NapA and NapB.</text>
</comment>